<dbReference type="PANTHER" id="PTHR31061">
    <property type="entry name" value="LD22376P"/>
    <property type="match status" value="1"/>
</dbReference>
<name>A0A152A422_TIELA</name>
<keyword evidence="1" id="KW-1133">Transmembrane helix</keyword>
<evidence type="ECO:0000313" key="4">
    <source>
        <dbReference type="Proteomes" id="UP000076078"/>
    </source>
</evidence>
<protein>
    <recommendedName>
        <fullName evidence="2">Heparan-alpha-glucosaminide N-acetyltransferase catalytic domain-containing protein</fullName>
    </recommendedName>
</protein>
<evidence type="ECO:0000259" key="2">
    <source>
        <dbReference type="Pfam" id="PF07786"/>
    </source>
</evidence>
<dbReference type="AlphaFoldDB" id="A0A152A422"/>
<dbReference type="PANTHER" id="PTHR31061:SF36">
    <property type="entry name" value="HEPARAN-ALPHA-GLUCOSAMINIDE N-ACETYLTRANSFERASE CATALYTIC DOMAIN-CONTAINING PROTEIN"/>
    <property type="match status" value="1"/>
</dbReference>
<evidence type="ECO:0000256" key="1">
    <source>
        <dbReference type="SAM" id="Phobius"/>
    </source>
</evidence>
<dbReference type="InParanoid" id="A0A152A422"/>
<comment type="caution">
    <text evidence="3">The sequence shown here is derived from an EMBL/GenBank/DDBJ whole genome shotgun (WGS) entry which is preliminary data.</text>
</comment>
<feature type="domain" description="Heparan-alpha-glucosaminide N-acetyltransferase catalytic" evidence="2">
    <location>
        <begin position="36"/>
        <end position="177"/>
    </location>
</feature>
<keyword evidence="4" id="KW-1185">Reference proteome</keyword>
<feature type="transmembrane region" description="Helical" evidence="1">
    <location>
        <begin position="165"/>
        <end position="182"/>
    </location>
</feature>
<dbReference type="OMA" id="SKQCSIN"/>
<dbReference type="OrthoDB" id="2149840at2759"/>
<feature type="transmembrane region" description="Helical" evidence="1">
    <location>
        <begin position="79"/>
        <end position="97"/>
    </location>
</feature>
<accession>A0A152A422</accession>
<organism evidence="3 4">
    <name type="scientific">Tieghemostelium lacteum</name>
    <name type="common">Slime mold</name>
    <name type="synonym">Dictyostelium lacteum</name>
    <dbReference type="NCBI Taxonomy" id="361077"/>
    <lineage>
        <taxon>Eukaryota</taxon>
        <taxon>Amoebozoa</taxon>
        <taxon>Evosea</taxon>
        <taxon>Eumycetozoa</taxon>
        <taxon>Dictyostelia</taxon>
        <taxon>Dictyosteliales</taxon>
        <taxon>Raperosteliaceae</taxon>
        <taxon>Tieghemostelium</taxon>
    </lineage>
</organism>
<dbReference type="Proteomes" id="UP000076078">
    <property type="component" value="Unassembled WGS sequence"/>
</dbReference>
<feature type="transmembrane region" description="Helical" evidence="1">
    <location>
        <begin position="258"/>
        <end position="279"/>
    </location>
</feature>
<feature type="transmembrane region" description="Helical" evidence="1">
    <location>
        <begin position="109"/>
        <end position="128"/>
    </location>
</feature>
<proteinExistence type="predicted"/>
<dbReference type="STRING" id="361077.A0A152A422"/>
<dbReference type="Pfam" id="PF07786">
    <property type="entry name" value="HGSNAT_cat"/>
    <property type="match status" value="1"/>
</dbReference>
<feature type="transmembrane region" description="Helical" evidence="1">
    <location>
        <begin position="328"/>
        <end position="353"/>
    </location>
</feature>
<feature type="transmembrane region" description="Helical" evidence="1">
    <location>
        <begin position="285"/>
        <end position="307"/>
    </location>
</feature>
<feature type="transmembrane region" description="Helical" evidence="1">
    <location>
        <begin position="140"/>
        <end position="158"/>
    </location>
</feature>
<sequence length="407" mass="47086">MNIQESTPLLNRNNDTIVVINKIKESKPESPQTKKRILCLDTARGLTIFGMILVDNQGGDYVIWPLKETSWNGLSTADLIFPSFIFISGFSVALALKNSKNDIKTWSNIIRRTFLLFFIQCFLNLMAHKFVFDSFRIMGVLQRIALCYFLSCFSFLCFSKWVQRLFLAACSIVYLALMYGYPVPGGCGRGNTTPTCNAGAYFDHSVFHNNMIQPNDPEGLLSTLMAFVTCWGGVEFGRIFTNYFKKHSYANTDIVFRWILVSTLFLIPSIAIACTVIPFNKLIWSFSFALFTVSMGGYFISILYLLIDIIPWKSNRTRNLINKSVQPFVWIGMNPITIYSLMIFIEILLMFYIKVHNEYFWTRSYEVLYLSWLKNPYLASTVFSLVWFVFYDAIAYLMYRNKIFIKL</sequence>
<reference evidence="3 4" key="1">
    <citation type="submission" date="2015-12" db="EMBL/GenBank/DDBJ databases">
        <title>Dictyostelia acquired genes for synthesis and detection of signals that induce cell-type specialization by lateral gene transfer from prokaryotes.</title>
        <authorList>
            <person name="Gloeckner G."/>
            <person name="Schaap P."/>
        </authorList>
    </citation>
    <scope>NUCLEOTIDE SEQUENCE [LARGE SCALE GENOMIC DNA]</scope>
    <source>
        <strain evidence="3 4">TK</strain>
    </source>
</reference>
<keyword evidence="1" id="KW-0472">Membrane</keyword>
<dbReference type="InterPro" id="IPR012429">
    <property type="entry name" value="HGSNAT_cat"/>
</dbReference>
<evidence type="ECO:0000313" key="3">
    <source>
        <dbReference type="EMBL" id="KYR00845.1"/>
    </source>
</evidence>
<keyword evidence="1" id="KW-0812">Transmembrane</keyword>
<feature type="transmembrane region" description="Helical" evidence="1">
    <location>
        <begin position="377"/>
        <end position="399"/>
    </location>
</feature>
<gene>
    <name evidence="3" type="ORF">DLAC_02899</name>
</gene>
<dbReference type="EMBL" id="LODT01000013">
    <property type="protein sequence ID" value="KYR00845.1"/>
    <property type="molecule type" value="Genomic_DNA"/>
</dbReference>
<feature type="transmembrane region" description="Helical" evidence="1">
    <location>
        <begin position="219"/>
        <end position="237"/>
    </location>
</feature>